<evidence type="ECO:0008006" key="4">
    <source>
        <dbReference type="Google" id="ProtNLM"/>
    </source>
</evidence>
<accession>A0A918EG74</accession>
<feature type="chain" id="PRO_5039125218" description="Peptidase inhibitor family I36" evidence="1">
    <location>
        <begin position="23"/>
        <end position="147"/>
    </location>
</feature>
<keyword evidence="1" id="KW-0732">Signal</keyword>
<dbReference type="RefSeq" id="WP_189225203.1">
    <property type="nucleotide sequence ID" value="NZ_BMRG01000009.1"/>
</dbReference>
<proteinExistence type="predicted"/>
<gene>
    <name evidence="2" type="ORF">GCM10010185_44180</name>
</gene>
<feature type="signal peptide" evidence="1">
    <location>
        <begin position="1"/>
        <end position="22"/>
    </location>
</feature>
<comment type="caution">
    <text evidence="2">The sequence shown here is derived from an EMBL/GenBank/DDBJ whole genome shotgun (WGS) entry which is preliminary data.</text>
</comment>
<evidence type="ECO:0000256" key="1">
    <source>
        <dbReference type="SAM" id="SignalP"/>
    </source>
</evidence>
<reference evidence="2" key="2">
    <citation type="submission" date="2020-09" db="EMBL/GenBank/DDBJ databases">
        <authorList>
            <person name="Sun Q."/>
            <person name="Ohkuma M."/>
        </authorList>
    </citation>
    <scope>NUCLEOTIDE SEQUENCE</scope>
    <source>
        <strain evidence="2">JCM 3313</strain>
    </source>
</reference>
<sequence length="147" mass="15716">MTFKRVMAALAGCAAVCSAVSATGFPPAASAQERTCASTPLRTERVELGEPGSWRYTFGVTWCAGNGAVLWADPETTYELHSADCAWLGNLEEYSGPLPGNAAWREFNMNGFACRRGGGVEAVNPWGEFILRPDGTYQVRSGVEADS</sequence>
<dbReference type="Proteomes" id="UP000639606">
    <property type="component" value="Unassembled WGS sequence"/>
</dbReference>
<organism evidence="2 3">
    <name type="scientific">Saccharothrix coeruleofusca</name>
    <dbReference type="NCBI Taxonomy" id="33919"/>
    <lineage>
        <taxon>Bacteria</taxon>
        <taxon>Bacillati</taxon>
        <taxon>Actinomycetota</taxon>
        <taxon>Actinomycetes</taxon>
        <taxon>Pseudonocardiales</taxon>
        <taxon>Pseudonocardiaceae</taxon>
        <taxon>Saccharothrix</taxon>
    </lineage>
</organism>
<dbReference type="AlphaFoldDB" id="A0A918EG74"/>
<protein>
    <recommendedName>
        <fullName evidence="4">Peptidase inhibitor family I36</fullName>
    </recommendedName>
</protein>
<keyword evidence="3" id="KW-1185">Reference proteome</keyword>
<dbReference type="EMBL" id="BMRG01000009">
    <property type="protein sequence ID" value="GGP66599.1"/>
    <property type="molecule type" value="Genomic_DNA"/>
</dbReference>
<reference evidence="2" key="1">
    <citation type="journal article" date="2014" name="Int. J. Syst. Evol. Microbiol.">
        <title>Complete genome sequence of Corynebacterium casei LMG S-19264T (=DSM 44701T), isolated from a smear-ripened cheese.</title>
        <authorList>
            <consortium name="US DOE Joint Genome Institute (JGI-PGF)"/>
            <person name="Walter F."/>
            <person name="Albersmeier A."/>
            <person name="Kalinowski J."/>
            <person name="Ruckert C."/>
        </authorList>
    </citation>
    <scope>NUCLEOTIDE SEQUENCE</scope>
    <source>
        <strain evidence="2">JCM 3313</strain>
    </source>
</reference>
<evidence type="ECO:0000313" key="2">
    <source>
        <dbReference type="EMBL" id="GGP66599.1"/>
    </source>
</evidence>
<evidence type="ECO:0000313" key="3">
    <source>
        <dbReference type="Proteomes" id="UP000639606"/>
    </source>
</evidence>
<name>A0A918EG74_9PSEU</name>